<reference evidence="2" key="1">
    <citation type="journal article" date="2014" name="Int. J. Syst. Evol. Microbiol.">
        <title>Complete genome sequence of Corynebacterium casei LMG S-19264T (=DSM 44701T), isolated from a smear-ripened cheese.</title>
        <authorList>
            <consortium name="US DOE Joint Genome Institute (JGI-PGF)"/>
            <person name="Walter F."/>
            <person name="Albersmeier A."/>
            <person name="Kalinowski J."/>
            <person name="Ruckert C."/>
        </authorList>
    </citation>
    <scope>NUCLEOTIDE SEQUENCE</scope>
    <source>
        <strain evidence="2">JCM 15325</strain>
    </source>
</reference>
<dbReference type="Pfam" id="PF01266">
    <property type="entry name" value="DAO"/>
    <property type="match status" value="1"/>
</dbReference>
<dbReference type="InterPro" id="IPR036188">
    <property type="entry name" value="FAD/NAD-bd_sf"/>
</dbReference>
<keyword evidence="3" id="KW-1185">Reference proteome</keyword>
<comment type="caution">
    <text evidence="2">The sequence shown here is derived from an EMBL/GenBank/DDBJ whole genome shotgun (WGS) entry which is preliminary data.</text>
</comment>
<evidence type="ECO:0000313" key="2">
    <source>
        <dbReference type="EMBL" id="GGL58988.1"/>
    </source>
</evidence>
<accession>A0A917S512</accession>
<sequence>MENQADVIIIGGGINGSSIAFNLLHDGFTGKVVVFEKKTKATNIHRRRDVREVFDNCTRRKLMCSSADSA</sequence>
<dbReference type="AlphaFoldDB" id="A0A917S512"/>
<dbReference type="Proteomes" id="UP000654670">
    <property type="component" value="Unassembled WGS sequence"/>
</dbReference>
<dbReference type="SUPFAM" id="SSF51905">
    <property type="entry name" value="FAD/NAD(P)-binding domain"/>
    <property type="match status" value="1"/>
</dbReference>
<name>A0A917S512_9BACL</name>
<dbReference type="EMBL" id="BMOK01000010">
    <property type="protein sequence ID" value="GGL58988.1"/>
    <property type="molecule type" value="Genomic_DNA"/>
</dbReference>
<protein>
    <recommendedName>
        <fullName evidence="1">FAD dependent oxidoreductase domain-containing protein</fullName>
    </recommendedName>
</protein>
<gene>
    <name evidence="2" type="ORF">GCM10007968_23700</name>
</gene>
<dbReference type="InterPro" id="IPR006076">
    <property type="entry name" value="FAD-dep_OxRdtase"/>
</dbReference>
<proteinExistence type="predicted"/>
<dbReference type="Gene3D" id="3.50.50.60">
    <property type="entry name" value="FAD/NAD(P)-binding domain"/>
    <property type="match status" value="1"/>
</dbReference>
<evidence type="ECO:0000313" key="3">
    <source>
        <dbReference type="Proteomes" id="UP000654670"/>
    </source>
</evidence>
<organism evidence="2 3">
    <name type="scientific">Sporolactobacillus putidus</name>
    <dbReference type="NCBI Taxonomy" id="492735"/>
    <lineage>
        <taxon>Bacteria</taxon>
        <taxon>Bacillati</taxon>
        <taxon>Bacillota</taxon>
        <taxon>Bacilli</taxon>
        <taxon>Bacillales</taxon>
        <taxon>Sporolactobacillaceae</taxon>
        <taxon>Sporolactobacillus</taxon>
    </lineage>
</organism>
<feature type="domain" description="FAD dependent oxidoreductase" evidence="1">
    <location>
        <begin position="6"/>
        <end position="38"/>
    </location>
</feature>
<evidence type="ECO:0000259" key="1">
    <source>
        <dbReference type="Pfam" id="PF01266"/>
    </source>
</evidence>
<reference evidence="2" key="2">
    <citation type="submission" date="2020-09" db="EMBL/GenBank/DDBJ databases">
        <authorList>
            <person name="Sun Q."/>
            <person name="Ohkuma M."/>
        </authorList>
    </citation>
    <scope>NUCLEOTIDE SEQUENCE</scope>
    <source>
        <strain evidence="2">JCM 15325</strain>
    </source>
</reference>